<dbReference type="Proteomes" id="UP000001542">
    <property type="component" value="Unassembled WGS sequence"/>
</dbReference>
<dbReference type="RefSeq" id="XP_001582398.1">
    <property type="nucleotide sequence ID" value="XM_001582348.1"/>
</dbReference>
<reference evidence="1" key="1">
    <citation type="submission" date="2006-10" db="EMBL/GenBank/DDBJ databases">
        <authorList>
            <person name="Amadeo P."/>
            <person name="Zhao Q."/>
            <person name="Wortman J."/>
            <person name="Fraser-Liggett C."/>
            <person name="Carlton J."/>
        </authorList>
    </citation>
    <scope>NUCLEOTIDE SEQUENCE</scope>
    <source>
        <strain evidence="1">G3</strain>
    </source>
</reference>
<name>A2DDN6_TRIV3</name>
<accession>A2DDN6</accession>
<keyword evidence="2" id="KW-1185">Reference proteome</keyword>
<dbReference type="VEuPathDB" id="TrichDB:TVAG_198510"/>
<proteinExistence type="predicted"/>
<dbReference type="EMBL" id="DS113190">
    <property type="protein sequence ID" value="EAY21412.1"/>
    <property type="molecule type" value="Genomic_DNA"/>
</dbReference>
<dbReference type="SMR" id="A2DDN6"/>
<organism evidence="1 2">
    <name type="scientific">Trichomonas vaginalis (strain ATCC PRA-98 / G3)</name>
    <dbReference type="NCBI Taxonomy" id="412133"/>
    <lineage>
        <taxon>Eukaryota</taxon>
        <taxon>Metamonada</taxon>
        <taxon>Parabasalia</taxon>
        <taxon>Trichomonadida</taxon>
        <taxon>Trichomonadidae</taxon>
        <taxon>Trichomonas</taxon>
    </lineage>
</organism>
<dbReference type="InParanoid" id="A2DDN6"/>
<evidence type="ECO:0000313" key="1">
    <source>
        <dbReference type="EMBL" id="EAY21412.1"/>
    </source>
</evidence>
<dbReference type="AlphaFoldDB" id="A2DDN6"/>
<evidence type="ECO:0000313" key="2">
    <source>
        <dbReference type="Proteomes" id="UP000001542"/>
    </source>
</evidence>
<gene>
    <name evidence="1" type="ORF">TVAG_198510</name>
</gene>
<dbReference type="VEuPathDB" id="TrichDB:TVAGG3_0998930"/>
<sequence>MSNINDITEAIQKIISAKDAIINEIKALIVLANEFLEFRNIYTKNYFARRDHVIKKLSFENLSTPTLAEGLKSFILSDFAKPTSWEHICDYIENKFIPEMESIYKSYQESIAEAQTKLNTTIEVYKNAKHEYTELLKDNICYINELEQLNANQTSKKNEDLFVNKAFDYRPFVEKMDGYLDIYNVEVDGLYKAVDIFISEFEYIDKKRAMRYNVLLTELADKLTKSTHTQDELLSDLFMEYNAIDIKSDLQTLPAWNAPEEVSSLPEEMPEENLSFDINNFLSK</sequence>
<reference evidence="1" key="2">
    <citation type="journal article" date="2007" name="Science">
        <title>Draft genome sequence of the sexually transmitted pathogen Trichomonas vaginalis.</title>
        <authorList>
            <person name="Carlton J.M."/>
            <person name="Hirt R.P."/>
            <person name="Silva J.C."/>
            <person name="Delcher A.L."/>
            <person name="Schatz M."/>
            <person name="Zhao Q."/>
            <person name="Wortman J.R."/>
            <person name="Bidwell S.L."/>
            <person name="Alsmark U.C.M."/>
            <person name="Besteiro S."/>
            <person name="Sicheritz-Ponten T."/>
            <person name="Noel C.J."/>
            <person name="Dacks J.B."/>
            <person name="Foster P.G."/>
            <person name="Simillion C."/>
            <person name="Van de Peer Y."/>
            <person name="Miranda-Saavedra D."/>
            <person name="Barton G.J."/>
            <person name="Westrop G.D."/>
            <person name="Mueller S."/>
            <person name="Dessi D."/>
            <person name="Fiori P.L."/>
            <person name="Ren Q."/>
            <person name="Paulsen I."/>
            <person name="Zhang H."/>
            <person name="Bastida-Corcuera F.D."/>
            <person name="Simoes-Barbosa A."/>
            <person name="Brown M.T."/>
            <person name="Hayes R.D."/>
            <person name="Mukherjee M."/>
            <person name="Okumura C.Y."/>
            <person name="Schneider R."/>
            <person name="Smith A.J."/>
            <person name="Vanacova S."/>
            <person name="Villalvazo M."/>
            <person name="Haas B.J."/>
            <person name="Pertea M."/>
            <person name="Feldblyum T.V."/>
            <person name="Utterback T.R."/>
            <person name="Shu C.L."/>
            <person name="Osoegawa K."/>
            <person name="de Jong P.J."/>
            <person name="Hrdy I."/>
            <person name="Horvathova L."/>
            <person name="Zubacova Z."/>
            <person name="Dolezal P."/>
            <person name="Malik S.B."/>
            <person name="Logsdon J.M. Jr."/>
            <person name="Henze K."/>
            <person name="Gupta A."/>
            <person name="Wang C.C."/>
            <person name="Dunne R.L."/>
            <person name="Upcroft J.A."/>
            <person name="Upcroft P."/>
            <person name="White O."/>
            <person name="Salzberg S.L."/>
            <person name="Tang P."/>
            <person name="Chiu C.-H."/>
            <person name="Lee Y.-S."/>
            <person name="Embley T.M."/>
            <person name="Coombs G.H."/>
            <person name="Mottram J.C."/>
            <person name="Tachezy J."/>
            <person name="Fraser-Liggett C.M."/>
            <person name="Johnson P.J."/>
        </authorList>
    </citation>
    <scope>NUCLEOTIDE SEQUENCE [LARGE SCALE GENOMIC DNA]</scope>
    <source>
        <strain evidence="1">G3</strain>
    </source>
</reference>
<dbReference type="KEGG" id="tva:5466962"/>
<protein>
    <submittedName>
        <fullName evidence="1">Uncharacterized protein</fullName>
    </submittedName>
</protein>